<reference evidence="5" key="1">
    <citation type="submission" date="2025-08" db="UniProtKB">
        <authorList>
            <consortium name="RefSeq"/>
        </authorList>
    </citation>
    <scope>IDENTIFICATION</scope>
</reference>
<evidence type="ECO:0000313" key="4">
    <source>
        <dbReference type="Proteomes" id="UP000694845"/>
    </source>
</evidence>
<dbReference type="GO" id="GO:0020037">
    <property type="term" value="F:heme binding"/>
    <property type="evidence" value="ECO:0007669"/>
    <property type="project" value="InterPro"/>
</dbReference>
<keyword evidence="2" id="KW-0349">Heme</keyword>
<evidence type="ECO:0000256" key="3">
    <source>
        <dbReference type="SAM" id="Phobius"/>
    </source>
</evidence>
<evidence type="ECO:0000256" key="2">
    <source>
        <dbReference type="PIRSR" id="PIRSR602401-1"/>
    </source>
</evidence>
<dbReference type="GO" id="GO:0005506">
    <property type="term" value="F:iron ion binding"/>
    <property type="evidence" value="ECO:0007669"/>
    <property type="project" value="InterPro"/>
</dbReference>
<dbReference type="PANTHER" id="PTHR24291:SF201">
    <property type="entry name" value="CYTOCHROME P450, FAMILY 4, SUBFAMILY B, POLYPEPTIDE 7"/>
    <property type="match status" value="1"/>
</dbReference>
<dbReference type="InterPro" id="IPR002401">
    <property type="entry name" value="Cyt_P450_E_grp-I"/>
</dbReference>
<keyword evidence="2" id="KW-0408">Iron</keyword>
<feature type="binding site" description="axial binding residue" evidence="2">
    <location>
        <position position="463"/>
    </location>
    <ligand>
        <name>heme</name>
        <dbReference type="ChEBI" id="CHEBI:30413"/>
    </ligand>
    <ligandPart>
        <name>Fe</name>
        <dbReference type="ChEBI" id="CHEBI:18248"/>
    </ligandPart>
</feature>
<dbReference type="InterPro" id="IPR050196">
    <property type="entry name" value="Cytochrome_P450_Monoox"/>
</dbReference>
<dbReference type="OrthoDB" id="1470350at2759"/>
<dbReference type="InterPro" id="IPR001128">
    <property type="entry name" value="Cyt_P450"/>
</dbReference>
<dbReference type="PRINTS" id="PR00463">
    <property type="entry name" value="EP450I"/>
</dbReference>
<gene>
    <name evidence="5" type="primary">LOC110982767</name>
</gene>
<organism evidence="4 5">
    <name type="scientific">Acanthaster planci</name>
    <name type="common">Crown-of-thorns starfish</name>
    <dbReference type="NCBI Taxonomy" id="133434"/>
    <lineage>
        <taxon>Eukaryota</taxon>
        <taxon>Metazoa</taxon>
        <taxon>Echinodermata</taxon>
        <taxon>Eleutherozoa</taxon>
        <taxon>Asterozoa</taxon>
        <taxon>Asteroidea</taxon>
        <taxon>Valvatacea</taxon>
        <taxon>Valvatida</taxon>
        <taxon>Acanthasteridae</taxon>
        <taxon>Acanthaster</taxon>
    </lineage>
</organism>
<dbReference type="PRINTS" id="PR00385">
    <property type="entry name" value="P450"/>
</dbReference>
<dbReference type="Gene3D" id="1.10.630.10">
    <property type="entry name" value="Cytochrome P450"/>
    <property type="match status" value="1"/>
</dbReference>
<dbReference type="CDD" id="cd20659">
    <property type="entry name" value="CYP4B_4F-like"/>
    <property type="match status" value="1"/>
</dbReference>
<dbReference type="PANTHER" id="PTHR24291">
    <property type="entry name" value="CYTOCHROME P450 FAMILY 4"/>
    <property type="match status" value="1"/>
</dbReference>
<dbReference type="InterPro" id="IPR036396">
    <property type="entry name" value="Cyt_P450_sf"/>
</dbReference>
<comment type="cofactor">
    <cofactor evidence="2">
        <name>heme</name>
        <dbReference type="ChEBI" id="CHEBI:30413"/>
    </cofactor>
</comment>
<protein>
    <submittedName>
        <fullName evidence="5">Cytochrome P450 4F4-like isoform X1</fullName>
    </submittedName>
</protein>
<dbReference type="GO" id="GO:0004497">
    <property type="term" value="F:monooxygenase activity"/>
    <property type="evidence" value="ECO:0007669"/>
    <property type="project" value="InterPro"/>
</dbReference>
<evidence type="ECO:0000313" key="5">
    <source>
        <dbReference type="RefSeq" id="XP_022097104.1"/>
    </source>
</evidence>
<dbReference type="SUPFAM" id="SSF48264">
    <property type="entry name" value="Cytochrome P450"/>
    <property type="match status" value="1"/>
</dbReference>
<keyword evidence="4" id="KW-1185">Reference proteome</keyword>
<proteinExistence type="inferred from homology"/>
<dbReference type="KEGG" id="aplc:110982767"/>
<keyword evidence="2" id="KW-0479">Metal-binding</keyword>
<evidence type="ECO:0000256" key="1">
    <source>
        <dbReference type="ARBA" id="ARBA00010617"/>
    </source>
</evidence>
<name>A0A8B7YUW7_ACAPL</name>
<dbReference type="AlphaFoldDB" id="A0A8B7YUW7"/>
<dbReference type="Proteomes" id="UP000694845">
    <property type="component" value="Unplaced"/>
</dbReference>
<keyword evidence="3" id="KW-0472">Membrane</keyword>
<dbReference type="GeneID" id="110982767"/>
<sequence>MALGIAVSVALVAALAYVAYFLVGTVRSIRKRREVLLQWPGLPVHWLYGNLHQHPLTNPKIRTESPEEGFAFHCAMTEKFPQGYRLFYGPTRGEILANHPDIFRPIMKGRDPKPLMQGQPSYNFMRPWLGDGLLLAKGDTWVRNRRLLTPAFHFDVLKPYIQVYNEAVDVFMAKLDKCVRGGASFVVTKNVSLLTLDILLRCAFSYESDCQVQGDEHPYVKATMELSRIVIDRMFSMLLYFDLPFKLSSMGRRFKKSCDFVHQVADEVIKRRRAHLEAKKHNPDAGSDRKYLDFLDILLSARDEDDKGMTDMEIRNEVDTFLFEGHDTTASGLTWMLYAMATHPEHQRKVQEEIDEVMSGRESEDVGWDDLGKLKYMVQCLKESMRMYPPVPFIMRVLERDVEIDGKILPAGTNLDMAIYCLHHNPQVWTDHMTFDPDRFSPDNIQKIDPFSYLPFAAGPRNCIGQNFALNEEKVILVRLLRRYTIQLDPSHPVKFSEFAMVPDNVCCWTTGLLDCVTWTSCCVSRDW</sequence>
<accession>A0A8B7YUW7</accession>
<dbReference type="RefSeq" id="XP_022097104.1">
    <property type="nucleotide sequence ID" value="XM_022241412.1"/>
</dbReference>
<feature type="transmembrane region" description="Helical" evidence="3">
    <location>
        <begin position="6"/>
        <end position="23"/>
    </location>
</feature>
<keyword evidence="3" id="KW-1133">Transmembrane helix</keyword>
<comment type="similarity">
    <text evidence="1">Belongs to the cytochrome P450 family.</text>
</comment>
<keyword evidence="3" id="KW-0812">Transmembrane</keyword>
<dbReference type="Pfam" id="PF00067">
    <property type="entry name" value="p450"/>
    <property type="match status" value="1"/>
</dbReference>
<dbReference type="GO" id="GO:0016705">
    <property type="term" value="F:oxidoreductase activity, acting on paired donors, with incorporation or reduction of molecular oxygen"/>
    <property type="evidence" value="ECO:0007669"/>
    <property type="project" value="InterPro"/>
</dbReference>